<dbReference type="Proteomes" id="UP000306585">
    <property type="component" value="Unassembled WGS sequence"/>
</dbReference>
<evidence type="ECO:0000256" key="1">
    <source>
        <dbReference type="ARBA" id="ARBA00022722"/>
    </source>
</evidence>
<dbReference type="GO" id="GO:0016887">
    <property type="term" value="F:ATP hydrolysis activity"/>
    <property type="evidence" value="ECO:0007669"/>
    <property type="project" value="RHEA"/>
</dbReference>
<evidence type="ECO:0000313" key="19">
    <source>
        <dbReference type="EMBL" id="TLS67842.1"/>
    </source>
</evidence>
<evidence type="ECO:0000259" key="17">
    <source>
        <dbReference type="PROSITE" id="PS51198"/>
    </source>
</evidence>
<feature type="region of interest" description="Nuclease activity, interacts with RecD and RecA" evidence="15">
    <location>
        <begin position="917"/>
        <end position="1189"/>
    </location>
</feature>
<dbReference type="EC" id="3.1.11.5" evidence="15"/>
<keyword evidence="7 15" id="KW-0269">Exonuclease</keyword>
<dbReference type="InterPro" id="IPR000212">
    <property type="entry name" value="DNA_helicase_UvrD/REP"/>
</dbReference>
<dbReference type="SUPFAM" id="SSF52980">
    <property type="entry name" value="Restriction endonuclease-like"/>
    <property type="match status" value="1"/>
</dbReference>
<dbReference type="GO" id="GO:0000287">
    <property type="term" value="F:magnesium ion binding"/>
    <property type="evidence" value="ECO:0007669"/>
    <property type="project" value="UniProtKB-UniRule"/>
</dbReference>
<evidence type="ECO:0000256" key="6">
    <source>
        <dbReference type="ARBA" id="ARBA00022806"/>
    </source>
</evidence>
<dbReference type="HAMAP" id="MF_01485">
    <property type="entry name" value="RecB"/>
    <property type="match status" value="1"/>
</dbReference>
<evidence type="ECO:0000313" key="20">
    <source>
        <dbReference type="Proteomes" id="UP000306585"/>
    </source>
</evidence>
<dbReference type="GO" id="GO:0000724">
    <property type="term" value="P:double-strand break repair via homologous recombination"/>
    <property type="evidence" value="ECO:0007669"/>
    <property type="project" value="UniProtKB-UniRule"/>
</dbReference>
<evidence type="ECO:0000256" key="11">
    <source>
        <dbReference type="ARBA" id="ARBA00023204"/>
    </source>
</evidence>
<dbReference type="InterPro" id="IPR011604">
    <property type="entry name" value="PDDEXK-like_dom_sf"/>
</dbReference>
<evidence type="ECO:0000256" key="3">
    <source>
        <dbReference type="ARBA" id="ARBA00022741"/>
    </source>
</evidence>
<dbReference type="Gene3D" id="1.10.3170.10">
    <property type="entry name" value="Recbcd, chain B, domain 2"/>
    <property type="match status" value="1"/>
</dbReference>
<keyword evidence="12 15" id="KW-0413">Isomerase</keyword>
<name>A0A5R9GUX6_9PROT</name>
<evidence type="ECO:0000256" key="5">
    <source>
        <dbReference type="ARBA" id="ARBA00022801"/>
    </source>
</evidence>
<comment type="cofactor">
    <cofactor evidence="15">
        <name>Mg(2+)</name>
        <dbReference type="ChEBI" id="CHEBI:18420"/>
    </cofactor>
    <text evidence="15">Binds 1 Mg(2+) ion per subunit.</text>
</comment>
<comment type="subunit">
    <text evidence="15">Heterotrimer of RecB, RecC and RecD. All subunits contribute to DNA-binding. Interacts with RecA.</text>
</comment>
<comment type="caution">
    <text evidence="19">The sequence shown here is derived from an EMBL/GenBank/DDBJ whole genome shotgun (WGS) entry which is preliminary data.</text>
</comment>
<dbReference type="InterPro" id="IPR014017">
    <property type="entry name" value="DNA_helicase_UvrD-like_C"/>
</dbReference>
<dbReference type="AlphaFoldDB" id="A0A5R9GUX6"/>
<reference evidence="19 20" key="1">
    <citation type="journal article" date="2019" name="Appl. Environ. Microbiol.">
        <title>Environmental Evidence and Genomic Insight of Iron-oxidizing Bacteria Preference Towards More Corrosion Resistant Stainless Steel at Higher Salinities.</title>
        <authorList>
            <person name="Garrison C.E."/>
            <person name="Price K.A."/>
            <person name="Field E.K."/>
        </authorList>
    </citation>
    <scope>NUCLEOTIDE SEQUENCE [LARGE SCALE GENOMIC DNA]</scope>
    <source>
        <strain evidence="19 20">P3</strain>
    </source>
</reference>
<dbReference type="EMBL" id="VBRY01000004">
    <property type="protein sequence ID" value="TLS67842.1"/>
    <property type="molecule type" value="Genomic_DNA"/>
</dbReference>
<feature type="binding site" evidence="15">
    <location>
        <position position="960"/>
    </location>
    <ligand>
        <name>Mg(2+)</name>
        <dbReference type="ChEBI" id="CHEBI:18420"/>
    </ligand>
</feature>
<dbReference type="GO" id="GO:0005829">
    <property type="term" value="C:cytosol"/>
    <property type="evidence" value="ECO:0007669"/>
    <property type="project" value="TreeGrafter"/>
</dbReference>
<comment type="function">
    <text evidence="15">A helicase/nuclease that prepares dsDNA breaks (DSB) for recombinational DNA repair. Binds to DSBs and unwinds DNA via a highly rapid and processive ATP-dependent bidirectional helicase activity. Unwinds dsDNA until it encounters a Chi (crossover hotspot instigator) sequence from the 3' direction. Cuts ssDNA a few nucleotides 3' to the Chi site. The properties and activities of the enzyme are changed at Chi. The Chi-altered holoenzyme produces a long 3'-ssDNA overhang and facilitates RecA-binding to the ssDNA for homologous DNA recombination and repair. Holoenzyme degrades any linearized DNA that is unable to undergo homologous recombination. In the holoenzyme this subunit contributes ATPase, 3'-5' helicase, exonuclease activity and loads RecA onto ssDNA.</text>
</comment>
<keyword evidence="5 15" id="KW-0378">Hydrolase</keyword>
<dbReference type="Pfam" id="PF13361">
    <property type="entry name" value="UvrD_C"/>
    <property type="match status" value="1"/>
</dbReference>
<dbReference type="EC" id="5.6.2.4" evidence="15"/>
<keyword evidence="9 15" id="KW-0460">Magnesium</keyword>
<evidence type="ECO:0000256" key="4">
    <source>
        <dbReference type="ARBA" id="ARBA00022763"/>
    </source>
</evidence>
<proteinExistence type="inferred from homology"/>
<comment type="catalytic activity">
    <reaction evidence="14 15">
        <text>ATP + H2O = ADP + phosphate + H(+)</text>
        <dbReference type="Rhea" id="RHEA:13065"/>
        <dbReference type="ChEBI" id="CHEBI:15377"/>
        <dbReference type="ChEBI" id="CHEBI:15378"/>
        <dbReference type="ChEBI" id="CHEBI:30616"/>
        <dbReference type="ChEBI" id="CHEBI:43474"/>
        <dbReference type="ChEBI" id="CHEBI:456216"/>
        <dbReference type="EC" id="5.6.2.4"/>
    </reaction>
</comment>
<keyword evidence="1 15" id="KW-0540">Nuclease</keyword>
<evidence type="ECO:0000256" key="9">
    <source>
        <dbReference type="ARBA" id="ARBA00022842"/>
    </source>
</evidence>
<feature type="domain" description="UvrD-like helicase ATP-binding" evidence="17">
    <location>
        <begin position="8"/>
        <end position="461"/>
    </location>
</feature>
<dbReference type="GO" id="GO:0043138">
    <property type="term" value="F:3'-5' DNA helicase activity"/>
    <property type="evidence" value="ECO:0007669"/>
    <property type="project" value="UniProtKB-UniRule"/>
</dbReference>
<accession>A0A5R9GUX6</accession>
<dbReference type="GO" id="GO:0008854">
    <property type="term" value="F:exodeoxyribonuclease V activity"/>
    <property type="evidence" value="ECO:0007669"/>
    <property type="project" value="UniProtKB-EC"/>
</dbReference>
<dbReference type="PANTHER" id="PTHR11070">
    <property type="entry name" value="UVRD / RECB / PCRA DNA HELICASE FAMILY MEMBER"/>
    <property type="match status" value="1"/>
</dbReference>
<dbReference type="InterPro" id="IPR004586">
    <property type="entry name" value="RecB"/>
</dbReference>
<keyword evidence="6 15" id="KW-0347">Helicase</keyword>
<feature type="binding site" evidence="15">
    <location>
        <position position="1084"/>
    </location>
    <ligand>
        <name>Mg(2+)</name>
        <dbReference type="ChEBI" id="CHEBI:18420"/>
    </ligand>
</feature>
<evidence type="ECO:0000256" key="12">
    <source>
        <dbReference type="ARBA" id="ARBA00023235"/>
    </source>
</evidence>
<dbReference type="InterPro" id="IPR038726">
    <property type="entry name" value="PDDEXK_AddAB-type"/>
</dbReference>
<sequence>MSSHMNSPMTLDSTAVLDMDFAGFKLVEASAGTGKTYTIGNLYLRMLMDGYKVSEILVVTFTNAATEELRGRIRLRIHDAMVYLEQLQAGTAASDDLFLAEWGDAFGGDFAATERAGRQLKLALNSMDEAAIYTIHGFCQRALTEHAFHSRQTFDVEMMTDDSDMWDAAIKDWWRVHAYPLDRAGLQLFTAALGSVESLVDLQKELRKPKVKLLPDSGESTADLLKAWRQLAAEWGAIGKSWGSSREQLIKALCSGALMQRKSVYKSANLEAVIAAVETCLAGEPVLNASDAFNAMRATELKAQLKKGQSEEPFNHPFFVAVDHYLDKVCGVVKQFKVAALAEVNKVAGENVSATKRAAGQLSFNDQLEFLERALADNHALGCQIHERFPIAMIDEFQDTDAIQYSIFRHIYQGRSRGGLIMIGDPKQAIYSFRGGDIFTYIQAKLDAVGHYTLGTNWRSTPGLIEAVNRIFSQRGDETFIYKEIPFSPVAAADKSHDLLHENGVPVAPMTIWHIQSDTPEKAIPKNTMGPLMHAHTANEIARLLHAGRTGALKLGEKGVEPGDIAVLVRTHFEANALKDALRARGISAVANGGEQVYASDEATGLLQLLEAVIDFRSASTLRCALASSLLNYHYSSMHALIGDEQQWLTWMEHFRELNATWAAKGFMAMFQQMLRRLDIGERIAARHDASRRLTNLLHLGELAQQASKSVIGMDALLHWFKNQMVRESSEAELRLENDGDLVRIVTIHGSKGLEYPIVFLPYMWSCRSRKSDAKTLLAFYDEQQRQHCLHADPADVHLNLAEKERLAEDIRLAYVALTRARAKVYLAWGHAGDASKSAPGWLFHHHQHPQDLAVAQPMAMGKGTDVGDDLKRLADLCGHIEVIPLPTDSEAVTLDQSDRMVDVCTVTPFTGSIAADWRISSFSGMTRDVHQLFTHSEQVRSEDPVFNFPAGSQTGLFLHALFEELDFQQDHSEPVRQFTESQAARYGLDADSVSVVDAWVADVLATPLSEAGITLGQIPHNRRLNELEFDFSAGHIDIALLNQTLEAAAGQPLQKLVMNDCRGYITGIIDLVFEANGRFYLADYKSNHLGFSLDAYAPEKLAKAVFDRRYDLQYLLYSLALHRYLRLRLPDYDYETCFGGVYYLFLRGMRADHGDKFGVYYARPEKALIDALDQQVFGRDGRNEEVVA</sequence>
<keyword evidence="11 15" id="KW-0234">DNA repair</keyword>
<gene>
    <name evidence="15 19" type="primary">recB</name>
    <name evidence="19" type="ORF">FEF65_05175</name>
</gene>
<keyword evidence="8 15" id="KW-0067">ATP-binding</keyword>
<dbReference type="GO" id="GO:0009338">
    <property type="term" value="C:exodeoxyribonuclease V complex"/>
    <property type="evidence" value="ECO:0007669"/>
    <property type="project" value="TreeGrafter"/>
</dbReference>
<dbReference type="Gene3D" id="1.10.486.10">
    <property type="entry name" value="PCRA, domain 4"/>
    <property type="match status" value="1"/>
</dbReference>
<feature type="active site" description="For nuclease activity" evidence="15">
    <location>
        <position position="1084"/>
    </location>
</feature>
<dbReference type="CDD" id="cd22352">
    <property type="entry name" value="RecB_C-like"/>
    <property type="match status" value="1"/>
</dbReference>
<dbReference type="Gene3D" id="3.40.50.300">
    <property type="entry name" value="P-loop containing nucleotide triphosphate hydrolases"/>
    <property type="match status" value="2"/>
</dbReference>
<dbReference type="GO" id="GO:0005524">
    <property type="term" value="F:ATP binding"/>
    <property type="evidence" value="ECO:0007669"/>
    <property type="project" value="UniProtKB-UniRule"/>
</dbReference>
<feature type="binding site" evidence="16">
    <location>
        <begin position="29"/>
        <end position="36"/>
    </location>
    <ligand>
        <name>ATP</name>
        <dbReference type="ChEBI" id="CHEBI:30616"/>
    </ligand>
</feature>
<dbReference type="RefSeq" id="WP_138238738.1">
    <property type="nucleotide sequence ID" value="NZ_VBRY01000004.1"/>
</dbReference>
<organism evidence="19 20">
    <name type="scientific">Mariprofundus erugo</name>
    <dbReference type="NCBI Taxonomy" id="2528639"/>
    <lineage>
        <taxon>Bacteria</taxon>
        <taxon>Pseudomonadati</taxon>
        <taxon>Pseudomonadota</taxon>
        <taxon>Candidatius Mariprofundia</taxon>
        <taxon>Mariprofundales</taxon>
        <taxon>Mariprofundaceae</taxon>
        <taxon>Mariprofundus</taxon>
    </lineage>
</organism>
<comment type="catalytic activity">
    <reaction evidence="13 15">
        <text>Couples ATP hydrolysis with the unwinding of duplex DNA by translocating in the 3'-5' direction.</text>
        <dbReference type="EC" id="5.6.2.4"/>
    </reaction>
</comment>
<dbReference type="SUPFAM" id="SSF52540">
    <property type="entry name" value="P-loop containing nucleoside triphosphate hydrolases"/>
    <property type="match status" value="1"/>
</dbReference>
<comment type="similarity">
    <text evidence="15">Belongs to the helicase family. UvrD subfamily.</text>
</comment>
<dbReference type="InterPro" id="IPR011335">
    <property type="entry name" value="Restrct_endonuc-II-like"/>
</dbReference>
<evidence type="ECO:0000256" key="2">
    <source>
        <dbReference type="ARBA" id="ARBA00022723"/>
    </source>
</evidence>
<dbReference type="GO" id="GO:0003677">
    <property type="term" value="F:DNA binding"/>
    <property type="evidence" value="ECO:0007669"/>
    <property type="project" value="UniProtKB-UniRule"/>
</dbReference>
<keyword evidence="10 15" id="KW-0238">DNA-binding</keyword>
<feature type="binding site" evidence="15">
    <location>
        <position position="1071"/>
    </location>
    <ligand>
        <name>Mg(2+)</name>
        <dbReference type="ChEBI" id="CHEBI:18420"/>
    </ligand>
</feature>
<evidence type="ECO:0000256" key="14">
    <source>
        <dbReference type="ARBA" id="ARBA00048988"/>
    </source>
</evidence>
<evidence type="ECO:0000256" key="7">
    <source>
        <dbReference type="ARBA" id="ARBA00022839"/>
    </source>
</evidence>
<feature type="domain" description="UvrD-like helicase C-terminal" evidence="18">
    <location>
        <begin position="491"/>
        <end position="753"/>
    </location>
</feature>
<comment type="miscellaneous">
    <text evidence="15">In the RecBCD complex, RecB has a slow 3'-5' helicase, an exonuclease activity and loads RecA onto ssDNA, RecD has a fast 5'-3' helicase activity, while RecC stimulates the ATPase and processivity of the RecB helicase and contributes to recognition of the Chi site.</text>
</comment>
<comment type="catalytic activity">
    <reaction evidence="15">
        <text>Exonucleolytic cleavage (in the presence of ATP) in either 5'- to 3'- or 3'- to 5'-direction to yield 5'-phosphooligonucleotides.</text>
        <dbReference type="EC" id="3.1.11.5"/>
    </reaction>
</comment>
<evidence type="ECO:0000256" key="16">
    <source>
        <dbReference type="PROSITE-ProRule" id="PRU00560"/>
    </source>
</evidence>
<feature type="region of interest" description="DNA-binding and helicase activity, interacts with RecC" evidence="15">
    <location>
        <begin position="1"/>
        <end position="887"/>
    </location>
</feature>
<dbReference type="InterPro" id="IPR014016">
    <property type="entry name" value="UvrD-like_ATP-bd"/>
</dbReference>
<evidence type="ECO:0000256" key="13">
    <source>
        <dbReference type="ARBA" id="ARBA00034617"/>
    </source>
</evidence>
<evidence type="ECO:0000256" key="10">
    <source>
        <dbReference type="ARBA" id="ARBA00023125"/>
    </source>
</evidence>
<keyword evidence="2 15" id="KW-0479">Metal-binding</keyword>
<dbReference type="Gene3D" id="3.90.320.10">
    <property type="match status" value="1"/>
</dbReference>
<dbReference type="InterPro" id="IPR027417">
    <property type="entry name" value="P-loop_NTPase"/>
</dbReference>
<evidence type="ECO:0000259" key="18">
    <source>
        <dbReference type="PROSITE" id="PS51217"/>
    </source>
</evidence>
<keyword evidence="3 15" id="KW-0547">Nucleotide-binding</keyword>
<comment type="domain">
    <text evidence="15">The C-terminal domain has nuclease activity and interacts with RecD. It interacts with RecA, facilitating its loading onto ssDNA.</text>
</comment>
<dbReference type="Pfam" id="PF00580">
    <property type="entry name" value="UvrD-helicase"/>
    <property type="match status" value="1"/>
</dbReference>
<dbReference type="NCBIfam" id="TIGR00609">
    <property type="entry name" value="recB"/>
    <property type="match status" value="1"/>
</dbReference>
<dbReference type="Pfam" id="PF12705">
    <property type="entry name" value="PDDEXK_1"/>
    <property type="match status" value="1"/>
</dbReference>
<comment type="domain">
    <text evidence="15">The N-terminal DNA-binding domain is a ssDNA-dependent ATPase and has ATP-dependent 3'-5' helicase function. This domain interacts with RecC.</text>
</comment>
<evidence type="ECO:0000256" key="8">
    <source>
        <dbReference type="ARBA" id="ARBA00022840"/>
    </source>
</evidence>
<dbReference type="PROSITE" id="PS51198">
    <property type="entry name" value="UVRD_HELICASE_ATP_BIND"/>
    <property type="match status" value="1"/>
</dbReference>
<keyword evidence="20" id="KW-1185">Reference proteome</keyword>
<dbReference type="PROSITE" id="PS51217">
    <property type="entry name" value="UVRD_HELICASE_CTER"/>
    <property type="match status" value="1"/>
</dbReference>
<dbReference type="PANTHER" id="PTHR11070:SF23">
    <property type="entry name" value="RECBCD ENZYME SUBUNIT RECB"/>
    <property type="match status" value="1"/>
</dbReference>
<evidence type="ECO:0000256" key="15">
    <source>
        <dbReference type="HAMAP-Rule" id="MF_01485"/>
    </source>
</evidence>
<protein>
    <recommendedName>
        <fullName evidence="15">RecBCD enzyme subunit RecB</fullName>
        <ecNumber evidence="15">3.1.11.5</ecNumber>
        <ecNumber evidence="15">5.6.2.4</ecNumber>
    </recommendedName>
    <alternativeName>
        <fullName evidence="15">DNA 3'-5' helicase subunit RecB</fullName>
    </alternativeName>
    <alternativeName>
        <fullName evidence="15">Exonuclease V subunit RecB</fullName>
        <shortName evidence="15">ExoV subunit RecB</shortName>
    </alternativeName>
    <alternativeName>
        <fullName evidence="15">Helicase/nuclease RecBCD subunit RecB</fullName>
    </alternativeName>
</protein>
<keyword evidence="4 15" id="KW-0227">DNA damage</keyword>